<proteinExistence type="predicted"/>
<organism evidence="1 2">
    <name type="scientific">Yoonia sediminilitoris</name>
    <dbReference type="NCBI Taxonomy" id="1286148"/>
    <lineage>
        <taxon>Bacteria</taxon>
        <taxon>Pseudomonadati</taxon>
        <taxon>Pseudomonadota</taxon>
        <taxon>Alphaproteobacteria</taxon>
        <taxon>Rhodobacterales</taxon>
        <taxon>Paracoccaceae</taxon>
        <taxon>Yoonia</taxon>
    </lineage>
</organism>
<dbReference type="AlphaFoldDB" id="A0A2T6K9V3"/>
<gene>
    <name evidence="1" type="ORF">C8N45_113117</name>
</gene>
<keyword evidence="1" id="KW-0449">Lipoprotein</keyword>
<sequence>MIKQFAVVTGLAVIAACGPLERNSIASQVSDLAISVATGKASQATPQRGVSQEELLANPGKYIRVSIRNQERWGTAVESGRNADRVTWVDSDNISVTFENGIVVATRGLPRDLIAADVSESWSAIASGGGEAHRTHETLSNMDSISTEVLQCRIASEGFETVKRLGTEQKTTKFTEDCASPNLEFANVYWVNRQGRIVRSLQAISPGAGYLQIDIF</sequence>
<accession>A0A2T6K9V3</accession>
<dbReference type="Gene3D" id="2.40.360.10">
    <property type="entry name" value="YmcC-like"/>
    <property type="match status" value="1"/>
</dbReference>
<dbReference type="SUPFAM" id="SSF159270">
    <property type="entry name" value="YmcC-like"/>
    <property type="match status" value="1"/>
</dbReference>
<protein>
    <submittedName>
        <fullName evidence="1">Group 4 capsule polysaccharide lipoprotein GfcB/YjbF</fullName>
    </submittedName>
</protein>
<dbReference type="RefSeq" id="WP_108387800.1">
    <property type="nucleotide sequence ID" value="NZ_QBUD01000013.1"/>
</dbReference>
<dbReference type="OrthoDB" id="6237231at2"/>
<dbReference type="Proteomes" id="UP000244523">
    <property type="component" value="Unassembled WGS sequence"/>
</dbReference>
<dbReference type="Pfam" id="PF11102">
    <property type="entry name" value="YjbF"/>
    <property type="match status" value="1"/>
</dbReference>
<dbReference type="EMBL" id="QBUD01000013">
    <property type="protein sequence ID" value="PUB11598.1"/>
    <property type="molecule type" value="Genomic_DNA"/>
</dbReference>
<evidence type="ECO:0000313" key="2">
    <source>
        <dbReference type="Proteomes" id="UP000244523"/>
    </source>
</evidence>
<dbReference type="InterPro" id="IPR021308">
    <property type="entry name" value="GfcB"/>
</dbReference>
<comment type="caution">
    <text evidence="1">The sequence shown here is derived from an EMBL/GenBank/DDBJ whole genome shotgun (WGS) entry which is preliminary data.</text>
</comment>
<name>A0A2T6K9V3_9RHOB</name>
<dbReference type="InterPro" id="IPR023373">
    <property type="entry name" value="YmcC_sf"/>
</dbReference>
<keyword evidence="2" id="KW-1185">Reference proteome</keyword>
<dbReference type="PROSITE" id="PS51257">
    <property type="entry name" value="PROKAR_LIPOPROTEIN"/>
    <property type="match status" value="1"/>
</dbReference>
<evidence type="ECO:0000313" key="1">
    <source>
        <dbReference type="EMBL" id="PUB11598.1"/>
    </source>
</evidence>
<reference evidence="1 2" key="1">
    <citation type="submission" date="2018-04" db="EMBL/GenBank/DDBJ databases">
        <title>Genomic Encyclopedia of Archaeal and Bacterial Type Strains, Phase II (KMG-II): from individual species to whole genera.</title>
        <authorList>
            <person name="Goeker M."/>
        </authorList>
    </citation>
    <scope>NUCLEOTIDE SEQUENCE [LARGE SCALE GENOMIC DNA]</scope>
    <source>
        <strain evidence="1 2">DSM 29955</strain>
    </source>
</reference>